<feature type="domain" description="Maltokinase N-terminal cap" evidence="5">
    <location>
        <begin position="20"/>
        <end position="103"/>
    </location>
</feature>
<keyword evidence="3" id="KW-0418">Kinase</keyword>
<organism evidence="6 7">
    <name type="scientific">Micromonospora robiginosa</name>
    <dbReference type="NCBI Taxonomy" id="2749844"/>
    <lineage>
        <taxon>Bacteria</taxon>
        <taxon>Bacillati</taxon>
        <taxon>Actinomycetota</taxon>
        <taxon>Actinomycetes</taxon>
        <taxon>Micromonosporales</taxon>
        <taxon>Micromonosporaceae</taxon>
        <taxon>Micromonospora</taxon>
    </lineage>
</organism>
<evidence type="ECO:0000256" key="3">
    <source>
        <dbReference type="ARBA" id="ARBA00022777"/>
    </source>
</evidence>
<dbReference type="Proteomes" id="UP000510844">
    <property type="component" value="Chromosome"/>
</dbReference>
<dbReference type="GO" id="GO:0005524">
    <property type="term" value="F:ATP binding"/>
    <property type="evidence" value="ECO:0007669"/>
    <property type="project" value="UniProtKB-KW"/>
</dbReference>
<evidence type="ECO:0000256" key="1">
    <source>
        <dbReference type="ARBA" id="ARBA00022679"/>
    </source>
</evidence>
<protein>
    <recommendedName>
        <fullName evidence="5">Maltokinase N-terminal cap domain-containing protein</fullName>
    </recommendedName>
</protein>
<accession>A0A7L6AZP5</accession>
<name>A0A7L6AZP5_9ACTN</name>
<dbReference type="KEGG" id="mfeu:H1D33_17315"/>
<dbReference type="Pfam" id="PF18085">
    <property type="entry name" value="Mak_N_cap"/>
    <property type="match status" value="1"/>
</dbReference>
<evidence type="ECO:0000259" key="5">
    <source>
        <dbReference type="Pfam" id="PF18085"/>
    </source>
</evidence>
<evidence type="ECO:0000256" key="4">
    <source>
        <dbReference type="ARBA" id="ARBA00022840"/>
    </source>
</evidence>
<keyword evidence="1" id="KW-0808">Transferase</keyword>
<evidence type="ECO:0000313" key="7">
    <source>
        <dbReference type="Proteomes" id="UP000510844"/>
    </source>
</evidence>
<proteinExistence type="predicted"/>
<reference evidence="6 7" key="2">
    <citation type="journal article" date="2021" name="Mar. Drugs">
        <title>A New Micromonospora Strain with Antibiotic Activity Isolated from the Microbiome of a Mid-Atlantic Deep-Sea Sponge.</title>
        <authorList>
            <person name="Back C.R."/>
            <person name="Stennett H.L."/>
            <person name="Williams S.E."/>
            <person name="Wang L."/>
            <person name="Ojeda Gomez J."/>
            <person name="Abdulle O.M."/>
            <person name="Duffy T."/>
            <person name="Neal C."/>
            <person name="Mantell J."/>
            <person name="Jepson M.A."/>
            <person name="Hendry K.R."/>
            <person name="Powell D."/>
            <person name="Stach J.E.M."/>
            <person name="Essex-Lopresti A.E."/>
            <person name="Willis C.L."/>
            <person name="Curnow P."/>
            <person name="Race P.R."/>
        </authorList>
    </citation>
    <scope>NUCLEOTIDE SEQUENCE [LARGE SCALE GENOMIC DNA]</scope>
    <source>
        <strain evidence="6 7">28ISP2-46</strain>
    </source>
</reference>
<keyword evidence="7" id="KW-1185">Reference proteome</keyword>
<sequence length="220" mass="22765">MALLHRAELRPSKLELLAPWLPGRPWFAGAAGAPVSRVAAYRFDDPAGAVGMETLLVRAGDGPVLQVPLTYRGAPLAGADRFLVGVVEHSVLGRRWVYDAAGDPVYPPALAAAVLADAGQAQEFFEVDGERQVREPSMTVSGSRTDRALPAGPADEVVDGDPTVIRAGGVELALVRRPVPASAAGPAPTGVPASAGLTIAGRLVGAWPGQDAEVLLAFVR</sequence>
<keyword evidence="2" id="KW-0547">Nucleotide-binding</keyword>
<dbReference type="AlphaFoldDB" id="A0A7L6AZP5"/>
<dbReference type="RefSeq" id="WP_181567718.1">
    <property type="nucleotide sequence ID" value="NZ_CP059322.2"/>
</dbReference>
<dbReference type="GO" id="GO:0016301">
    <property type="term" value="F:kinase activity"/>
    <property type="evidence" value="ECO:0007669"/>
    <property type="project" value="UniProtKB-KW"/>
</dbReference>
<dbReference type="EMBL" id="CP059322">
    <property type="protein sequence ID" value="QLQ35173.1"/>
    <property type="molecule type" value="Genomic_DNA"/>
</dbReference>
<dbReference type="InterPro" id="IPR040999">
    <property type="entry name" value="Mak_N_cap"/>
</dbReference>
<dbReference type="NCBIfam" id="NF047744">
    <property type="entry name" value="CG0192_rel"/>
    <property type="match status" value="1"/>
</dbReference>
<evidence type="ECO:0000256" key="2">
    <source>
        <dbReference type="ARBA" id="ARBA00022741"/>
    </source>
</evidence>
<gene>
    <name evidence="6" type="ORF">H1D33_17315</name>
</gene>
<reference evidence="7" key="1">
    <citation type="submission" date="2020-07" db="EMBL/GenBank/DDBJ databases">
        <title>A new Micromonospora strain with potent antibiotic activity isolated from the microbiome of a mid-Atlantic deep-sea sponge.</title>
        <authorList>
            <person name="Back C.R."/>
            <person name="Stennett H.L."/>
            <person name="Williams S.E."/>
            <person name="Wang L."/>
            <person name="Ojeda Gomez J."/>
            <person name="Abdulle O.M."/>
            <person name="Duffy T."/>
            <person name="Hendry K.R."/>
            <person name="Powell D."/>
            <person name="Stach J.E."/>
            <person name="Essex-Lopresti A.E."/>
            <person name="Willis C.L."/>
            <person name="Curnow P."/>
            <person name="Race P.R."/>
        </authorList>
    </citation>
    <scope>NUCLEOTIDE SEQUENCE [LARGE SCALE GENOMIC DNA]</scope>
    <source>
        <strain evidence="7">28ISP2-46</strain>
    </source>
</reference>
<keyword evidence="4" id="KW-0067">ATP-binding</keyword>
<evidence type="ECO:0000313" key="6">
    <source>
        <dbReference type="EMBL" id="QLQ35173.1"/>
    </source>
</evidence>